<evidence type="ECO:0000313" key="1">
    <source>
        <dbReference type="EMBL" id="GFY01680.1"/>
    </source>
</evidence>
<name>A0A8X6RZC2_TRICX</name>
<gene>
    <name evidence="1" type="ORF">TNCV_2608631</name>
</gene>
<dbReference type="EMBL" id="BMAU01021229">
    <property type="protein sequence ID" value="GFY01680.1"/>
    <property type="molecule type" value="Genomic_DNA"/>
</dbReference>
<keyword evidence="2" id="KW-1185">Reference proteome</keyword>
<protein>
    <submittedName>
        <fullName evidence="1">Uncharacterized protein</fullName>
    </submittedName>
</protein>
<sequence length="208" mass="24101">MQVSPVPASDEVCPPDFWELLAMRCFGGIPSCEKCWIQVSPVPASDEVCPPCIMAFLLRERKDVLLEVAKELRVEIDITLPKIEFKKRICQSKYYDEESVKCLLEGFLEEKREEREKQEIREFEERRLARELELERMRIQLRNKLNENKLKAGNRINDLANVCILSGKRTAEVSEPVNKCRPLINPVVNKSVENATSCDFEKENCDPQ</sequence>
<proteinExistence type="predicted"/>
<dbReference type="AlphaFoldDB" id="A0A8X6RZC2"/>
<organism evidence="1 2">
    <name type="scientific">Trichonephila clavipes</name>
    <name type="common">Golden silk orbweaver</name>
    <name type="synonym">Nephila clavipes</name>
    <dbReference type="NCBI Taxonomy" id="2585209"/>
    <lineage>
        <taxon>Eukaryota</taxon>
        <taxon>Metazoa</taxon>
        <taxon>Ecdysozoa</taxon>
        <taxon>Arthropoda</taxon>
        <taxon>Chelicerata</taxon>
        <taxon>Arachnida</taxon>
        <taxon>Araneae</taxon>
        <taxon>Araneomorphae</taxon>
        <taxon>Entelegynae</taxon>
        <taxon>Araneoidea</taxon>
        <taxon>Nephilidae</taxon>
        <taxon>Trichonephila</taxon>
    </lineage>
</organism>
<comment type="caution">
    <text evidence="1">The sequence shown here is derived from an EMBL/GenBank/DDBJ whole genome shotgun (WGS) entry which is preliminary data.</text>
</comment>
<evidence type="ECO:0000313" key="2">
    <source>
        <dbReference type="Proteomes" id="UP000887159"/>
    </source>
</evidence>
<dbReference type="Proteomes" id="UP000887159">
    <property type="component" value="Unassembled WGS sequence"/>
</dbReference>
<accession>A0A8X6RZC2</accession>
<reference evidence="1" key="1">
    <citation type="submission" date="2020-08" db="EMBL/GenBank/DDBJ databases">
        <title>Multicomponent nature underlies the extraordinary mechanical properties of spider dragline silk.</title>
        <authorList>
            <person name="Kono N."/>
            <person name="Nakamura H."/>
            <person name="Mori M."/>
            <person name="Yoshida Y."/>
            <person name="Ohtoshi R."/>
            <person name="Malay A.D."/>
            <person name="Moran D.A.P."/>
            <person name="Tomita M."/>
            <person name="Numata K."/>
            <person name="Arakawa K."/>
        </authorList>
    </citation>
    <scope>NUCLEOTIDE SEQUENCE</scope>
</reference>